<proteinExistence type="predicted"/>
<protein>
    <submittedName>
        <fullName evidence="1">Uncharacterized protein</fullName>
    </submittedName>
</protein>
<name>A0A6H5I0G3_9HYME</name>
<dbReference type="EMBL" id="CADCXV010000546">
    <property type="protein sequence ID" value="CAB0030809.1"/>
    <property type="molecule type" value="Genomic_DNA"/>
</dbReference>
<organism evidence="1 2">
    <name type="scientific">Trichogramma brassicae</name>
    <dbReference type="NCBI Taxonomy" id="86971"/>
    <lineage>
        <taxon>Eukaryota</taxon>
        <taxon>Metazoa</taxon>
        <taxon>Ecdysozoa</taxon>
        <taxon>Arthropoda</taxon>
        <taxon>Hexapoda</taxon>
        <taxon>Insecta</taxon>
        <taxon>Pterygota</taxon>
        <taxon>Neoptera</taxon>
        <taxon>Endopterygota</taxon>
        <taxon>Hymenoptera</taxon>
        <taxon>Apocrita</taxon>
        <taxon>Proctotrupomorpha</taxon>
        <taxon>Chalcidoidea</taxon>
        <taxon>Trichogrammatidae</taxon>
        <taxon>Trichogramma</taxon>
    </lineage>
</organism>
<gene>
    <name evidence="1" type="ORF">TBRA_LOCUS2796</name>
</gene>
<evidence type="ECO:0000313" key="2">
    <source>
        <dbReference type="Proteomes" id="UP000479190"/>
    </source>
</evidence>
<reference evidence="1 2" key="1">
    <citation type="submission" date="2020-02" db="EMBL/GenBank/DDBJ databases">
        <authorList>
            <person name="Ferguson B K."/>
        </authorList>
    </citation>
    <scope>NUCLEOTIDE SEQUENCE [LARGE SCALE GENOMIC DNA]</scope>
</reference>
<evidence type="ECO:0000313" key="1">
    <source>
        <dbReference type="EMBL" id="CAB0030809.1"/>
    </source>
</evidence>
<sequence length="150" mass="15529">MVVSSSFSAENARWLAFAVLCLVALLAASVAELRAVGTLAASGHVTRAPAAVAARSLLASTDAAIHPIRTWPSFSAVAARSSGSATTATCVPAYAFRRDFTGSRLETGTPRRVQCRGNLLLGGTLVQVLDLDRGRVKQGTGCSRSAKNLA</sequence>
<keyword evidence="2" id="KW-1185">Reference proteome</keyword>
<dbReference type="Proteomes" id="UP000479190">
    <property type="component" value="Unassembled WGS sequence"/>
</dbReference>
<accession>A0A6H5I0G3</accession>
<dbReference type="AlphaFoldDB" id="A0A6H5I0G3"/>